<dbReference type="NCBIfam" id="TIGR01035">
    <property type="entry name" value="hemA"/>
    <property type="match status" value="1"/>
</dbReference>
<dbReference type="SUPFAM" id="SSF69742">
    <property type="entry name" value="Glutamyl tRNA-reductase catalytic, N-terminal domain"/>
    <property type="match status" value="1"/>
</dbReference>
<evidence type="ECO:0000256" key="10">
    <source>
        <dbReference type="PIRSR" id="PIRSR000445-2"/>
    </source>
</evidence>
<dbReference type="FunFam" id="3.30.460.30:FF:000001">
    <property type="entry name" value="Glutamyl-tRNA reductase"/>
    <property type="match status" value="1"/>
</dbReference>
<comment type="subunit">
    <text evidence="8">Homodimer.</text>
</comment>
<dbReference type="CDD" id="cd05213">
    <property type="entry name" value="NAD_bind_Glutamyl_tRNA_reduct"/>
    <property type="match status" value="1"/>
</dbReference>
<dbReference type="InterPro" id="IPR036343">
    <property type="entry name" value="GluRdtase_N_sf"/>
</dbReference>
<comment type="function">
    <text evidence="8">Catalyzes the NADPH-dependent reduction of glutamyl-tRNA(Glu) to glutamate 1-semialdehyde (GSA).</text>
</comment>
<name>A0A6F8Y2D1_9ACTN</name>
<dbReference type="RefSeq" id="WP_173040284.1">
    <property type="nucleotide sequence ID" value="NZ_AP022870.1"/>
</dbReference>
<comment type="domain">
    <text evidence="8">Possesses an unusual extended V-shaped dimeric structure with each monomer consisting of three distinct domains arranged along a curved 'spinal' alpha-helix. The N-terminal catalytic domain specifically recognizes the glutamate moiety of the substrate. The second domain is the NADPH-binding domain, and the third C-terminal domain is responsible for dimerization.</text>
</comment>
<dbReference type="EMBL" id="AP022870">
    <property type="protein sequence ID" value="BCB80138.1"/>
    <property type="molecule type" value="Genomic_DNA"/>
</dbReference>
<reference evidence="17 18" key="2">
    <citation type="submission" date="2020-03" db="EMBL/GenBank/DDBJ databases">
        <authorList>
            <person name="Ichikawa N."/>
            <person name="Kimura A."/>
            <person name="Kitahashi Y."/>
            <person name="Uohara A."/>
        </authorList>
    </citation>
    <scope>NUCLEOTIDE SEQUENCE [LARGE SCALE GENOMIC DNA]</scope>
    <source>
        <strain evidence="17 18">NBRC 107702</strain>
    </source>
</reference>
<evidence type="ECO:0000256" key="3">
    <source>
        <dbReference type="ARBA" id="ARBA00012970"/>
    </source>
</evidence>
<feature type="binding site" evidence="8 11">
    <location>
        <begin position="205"/>
        <end position="210"/>
    </location>
    <ligand>
        <name>NADP(+)</name>
        <dbReference type="ChEBI" id="CHEBI:58349"/>
    </ligand>
</feature>
<feature type="domain" description="Glutamyl-tRNA reductase N-terminal" evidence="16">
    <location>
        <begin position="6"/>
        <end position="156"/>
    </location>
</feature>
<reference evidence="17 18" key="1">
    <citation type="submission" date="2020-03" db="EMBL/GenBank/DDBJ databases">
        <title>Whole genome shotgun sequence of Phytohabitans flavus NBRC 107702.</title>
        <authorList>
            <person name="Komaki H."/>
            <person name="Tamura T."/>
        </authorList>
    </citation>
    <scope>NUCLEOTIDE SEQUENCE [LARGE SCALE GENOMIC DNA]</scope>
    <source>
        <strain evidence="17 18">NBRC 107702</strain>
    </source>
</reference>
<evidence type="ECO:0000313" key="18">
    <source>
        <dbReference type="Proteomes" id="UP000502508"/>
    </source>
</evidence>
<evidence type="ECO:0000313" key="17">
    <source>
        <dbReference type="EMBL" id="BCB80138.1"/>
    </source>
</evidence>
<dbReference type="PANTHER" id="PTHR43013">
    <property type="entry name" value="GLUTAMYL-TRNA REDUCTASE"/>
    <property type="match status" value="1"/>
</dbReference>
<dbReference type="GO" id="GO:0019353">
    <property type="term" value="P:protoporphyrinogen IX biosynthetic process from glutamate"/>
    <property type="evidence" value="ECO:0007669"/>
    <property type="project" value="TreeGrafter"/>
</dbReference>
<dbReference type="Pfam" id="PF01488">
    <property type="entry name" value="Shikimate_DH"/>
    <property type="match status" value="1"/>
</dbReference>
<dbReference type="Pfam" id="PF00745">
    <property type="entry name" value="GlutR_dimer"/>
    <property type="match status" value="1"/>
</dbReference>
<dbReference type="Gene3D" id="3.30.460.30">
    <property type="entry name" value="Glutamyl-tRNA reductase, N-terminal domain"/>
    <property type="match status" value="1"/>
</dbReference>
<feature type="domain" description="Tetrapyrrole biosynthesis glutamyl-tRNA reductase dimerisation" evidence="14">
    <location>
        <begin position="334"/>
        <end position="432"/>
    </location>
</feature>
<comment type="miscellaneous">
    <text evidence="8">During catalysis, the active site Cys acts as a nucleophile attacking the alpha-carbonyl group of tRNA-bound glutamate with the formation of a thioester intermediate between enzyme and glutamate, and the concomitant release of tRNA(Glu). The thioester intermediate is finally reduced by direct hydride transfer from NADPH, to form the product GSA.</text>
</comment>
<proteinExistence type="inferred from homology"/>
<evidence type="ECO:0000256" key="4">
    <source>
        <dbReference type="ARBA" id="ARBA00022857"/>
    </source>
</evidence>
<dbReference type="Proteomes" id="UP000502508">
    <property type="component" value="Chromosome"/>
</dbReference>
<keyword evidence="5 8" id="KW-0560">Oxidoreductase</keyword>
<dbReference type="GO" id="GO:0050661">
    <property type="term" value="F:NADP binding"/>
    <property type="evidence" value="ECO:0007669"/>
    <property type="project" value="InterPro"/>
</dbReference>
<evidence type="ECO:0000256" key="12">
    <source>
        <dbReference type="PIRSR" id="PIRSR000445-4"/>
    </source>
</evidence>
<protein>
    <recommendedName>
        <fullName evidence="3 8">Glutamyl-tRNA reductase</fullName>
        <shortName evidence="8">GluTR</shortName>
        <ecNumber evidence="3 8">1.2.1.70</ecNumber>
    </recommendedName>
</protein>
<evidence type="ECO:0000256" key="2">
    <source>
        <dbReference type="ARBA" id="ARBA00005916"/>
    </source>
</evidence>
<dbReference type="HAMAP" id="MF_00087">
    <property type="entry name" value="Glu_tRNA_reductase"/>
    <property type="match status" value="1"/>
</dbReference>
<evidence type="ECO:0000259" key="14">
    <source>
        <dbReference type="Pfam" id="PF00745"/>
    </source>
</evidence>
<dbReference type="InterPro" id="IPR000343">
    <property type="entry name" value="4pyrrol_synth_GluRdtase"/>
</dbReference>
<dbReference type="PIRSF" id="PIRSF000445">
    <property type="entry name" value="4pyrrol_synth_GluRdtase"/>
    <property type="match status" value="1"/>
</dbReference>
<dbReference type="InterPro" id="IPR036291">
    <property type="entry name" value="NAD(P)-bd_dom_sf"/>
</dbReference>
<evidence type="ECO:0000256" key="6">
    <source>
        <dbReference type="ARBA" id="ARBA00023244"/>
    </source>
</evidence>
<evidence type="ECO:0000259" key="15">
    <source>
        <dbReference type="Pfam" id="PF01488"/>
    </source>
</evidence>
<dbReference type="NCBIfam" id="NF000744">
    <property type="entry name" value="PRK00045.1-3"/>
    <property type="match status" value="1"/>
</dbReference>
<dbReference type="PANTHER" id="PTHR43013:SF1">
    <property type="entry name" value="GLUTAMYL-TRNA REDUCTASE"/>
    <property type="match status" value="1"/>
</dbReference>
<dbReference type="InterPro" id="IPR015896">
    <property type="entry name" value="4pyrrol_synth_GluRdtase_dimer"/>
</dbReference>
<evidence type="ECO:0000256" key="1">
    <source>
        <dbReference type="ARBA" id="ARBA00005059"/>
    </source>
</evidence>
<feature type="site" description="Important for activity" evidence="8 12">
    <location>
        <position position="99"/>
    </location>
</feature>
<evidence type="ECO:0000256" key="11">
    <source>
        <dbReference type="PIRSR" id="PIRSR000445-3"/>
    </source>
</evidence>
<dbReference type="AlphaFoldDB" id="A0A6F8Y2D1"/>
<dbReference type="SUPFAM" id="SSF51735">
    <property type="entry name" value="NAD(P)-binding Rossmann-fold domains"/>
    <property type="match status" value="1"/>
</dbReference>
<evidence type="ECO:0000256" key="13">
    <source>
        <dbReference type="RuleBase" id="RU000584"/>
    </source>
</evidence>
<feature type="binding site" evidence="8 10">
    <location>
        <position position="120"/>
    </location>
    <ligand>
        <name>substrate</name>
    </ligand>
</feature>
<feature type="binding site" evidence="8 10">
    <location>
        <position position="109"/>
    </location>
    <ligand>
        <name>substrate</name>
    </ligand>
</feature>
<evidence type="ECO:0000256" key="5">
    <source>
        <dbReference type="ARBA" id="ARBA00023002"/>
    </source>
</evidence>
<evidence type="ECO:0000259" key="16">
    <source>
        <dbReference type="Pfam" id="PF05201"/>
    </source>
</evidence>
<gene>
    <name evidence="8 17" type="primary">hemA</name>
    <name evidence="17" type="ORF">Pflav_065480</name>
</gene>
<evidence type="ECO:0000256" key="8">
    <source>
        <dbReference type="HAMAP-Rule" id="MF_00087"/>
    </source>
</evidence>
<feature type="binding site" evidence="8 10">
    <location>
        <begin position="49"/>
        <end position="52"/>
    </location>
    <ligand>
        <name>substrate</name>
    </ligand>
</feature>
<keyword evidence="4 8" id="KW-0521">NADP</keyword>
<organism evidence="17 18">
    <name type="scientific">Phytohabitans flavus</name>
    <dbReference type="NCBI Taxonomy" id="1076124"/>
    <lineage>
        <taxon>Bacteria</taxon>
        <taxon>Bacillati</taxon>
        <taxon>Actinomycetota</taxon>
        <taxon>Actinomycetes</taxon>
        <taxon>Micromonosporales</taxon>
        <taxon>Micromonosporaceae</taxon>
    </lineage>
</organism>
<dbReference type="InterPro" id="IPR036453">
    <property type="entry name" value="GluRdtase_dimer_dom_sf"/>
</dbReference>
<dbReference type="EC" id="1.2.1.70" evidence="3 8"/>
<keyword evidence="6 8" id="KW-0627">Porphyrin biosynthesis</keyword>
<dbReference type="InterPro" id="IPR018214">
    <property type="entry name" value="GluRdtase_CS"/>
</dbReference>
<dbReference type="GO" id="GO:0008883">
    <property type="term" value="F:glutamyl-tRNA reductase activity"/>
    <property type="evidence" value="ECO:0007669"/>
    <property type="project" value="UniProtKB-UniRule"/>
</dbReference>
<comment type="similarity">
    <text evidence="2 8 13">Belongs to the glutamyl-tRNA reductase family.</text>
</comment>
<dbReference type="Pfam" id="PF05201">
    <property type="entry name" value="GlutR_N"/>
    <property type="match status" value="1"/>
</dbReference>
<feature type="domain" description="Quinate/shikimate 5-dehydrogenase/glutamyl-tRNA reductase" evidence="15">
    <location>
        <begin position="194"/>
        <end position="318"/>
    </location>
</feature>
<dbReference type="KEGG" id="pfla:Pflav_065480"/>
<dbReference type="InterPro" id="IPR006151">
    <property type="entry name" value="Shikm_DH/Glu-tRNA_Rdtase"/>
</dbReference>
<comment type="catalytic activity">
    <reaction evidence="7 8 13">
        <text>(S)-4-amino-5-oxopentanoate + tRNA(Glu) + NADP(+) = L-glutamyl-tRNA(Glu) + NADPH + H(+)</text>
        <dbReference type="Rhea" id="RHEA:12344"/>
        <dbReference type="Rhea" id="RHEA-COMP:9663"/>
        <dbReference type="Rhea" id="RHEA-COMP:9680"/>
        <dbReference type="ChEBI" id="CHEBI:15378"/>
        <dbReference type="ChEBI" id="CHEBI:57501"/>
        <dbReference type="ChEBI" id="CHEBI:57783"/>
        <dbReference type="ChEBI" id="CHEBI:58349"/>
        <dbReference type="ChEBI" id="CHEBI:78442"/>
        <dbReference type="ChEBI" id="CHEBI:78520"/>
        <dbReference type="EC" id="1.2.1.70"/>
    </reaction>
</comment>
<dbReference type="PROSITE" id="PS00747">
    <property type="entry name" value="GLUTR"/>
    <property type="match status" value="1"/>
</dbReference>
<dbReference type="InterPro" id="IPR015895">
    <property type="entry name" value="4pyrrol_synth_GluRdtase_N"/>
</dbReference>
<evidence type="ECO:0000256" key="9">
    <source>
        <dbReference type="PIRSR" id="PIRSR000445-1"/>
    </source>
</evidence>
<evidence type="ECO:0000256" key="7">
    <source>
        <dbReference type="ARBA" id="ARBA00047464"/>
    </source>
</evidence>
<dbReference type="SUPFAM" id="SSF69075">
    <property type="entry name" value="Glutamyl tRNA-reductase dimerization domain"/>
    <property type="match status" value="1"/>
</dbReference>
<keyword evidence="18" id="KW-1185">Reference proteome</keyword>
<dbReference type="Gene3D" id="3.40.50.720">
    <property type="entry name" value="NAD(P)-binding Rossmann-like Domain"/>
    <property type="match status" value="1"/>
</dbReference>
<accession>A0A6F8Y2D1</accession>
<feature type="active site" description="Nucleophile" evidence="8 9">
    <location>
        <position position="50"/>
    </location>
</feature>
<sequence length="450" mass="47020">MNLIVVGASYRTTPVSTLEQIAVAPTDLAAVHDRLLAQSYVSEAVVLSTCNRVEVYAAVNGFHGGLGEICAVLGEQAGRTSTDLAEHLYVHYEAAAVQHAFRVATGLDSMVVGEAQILGQLREAYQAAIEHGSTGRLLHELMQQALRVGKRAHTETGIDRAGQSVVTAALGVAASALAGDHDCPLGCDCEHPTTDLAGRPALVIGAGAMGALSLATLARSGAGPLSVTNRGAERAERLAAAYGATAVPFADLATAMSGVDVVATATASTEHVLTREAVARAVDGRDRPLIILDLAVPRDVEPAAAEVPGVVVIDIDRLAASLRTGPAAADEAAVEAIVAAEVESFLGWLRGADVAPTVAALRTRADDVVTAELRRLAQRRPDLTDQQRADVAHTVHRVVQRLLHSPTVRVRQLAAEPGGDQYTALLRELFDLEVPRSAQAGEVPDLEDHS</sequence>
<dbReference type="UniPathway" id="UPA00251">
    <property type="reaction ID" value="UER00316"/>
</dbReference>
<feature type="binding site" evidence="8 10">
    <location>
        <begin position="114"/>
        <end position="116"/>
    </location>
    <ligand>
        <name>substrate</name>
    </ligand>
</feature>
<comment type="pathway">
    <text evidence="1 8 13">Porphyrin-containing compound metabolism; protoporphyrin-IX biosynthesis; 5-aminolevulinate from L-glutamyl-tRNA(Glu): step 1/2.</text>
</comment>